<dbReference type="Pfam" id="PF01420">
    <property type="entry name" value="Methylase_S"/>
    <property type="match status" value="2"/>
</dbReference>
<dbReference type="InterPro" id="IPR044946">
    <property type="entry name" value="Restrct_endonuc_typeI_TRD_sf"/>
</dbReference>
<keyword evidence="3" id="KW-0238">DNA-binding</keyword>
<dbReference type="SUPFAM" id="SSF116734">
    <property type="entry name" value="DNA methylase specificity domain"/>
    <property type="match status" value="2"/>
</dbReference>
<gene>
    <name evidence="5" type="ORF">E7101_01740</name>
</gene>
<dbReference type="InterPro" id="IPR052021">
    <property type="entry name" value="Type-I_RS_S_subunit"/>
</dbReference>
<keyword evidence="5" id="KW-0540">Nuclease</keyword>
<comment type="caution">
    <text evidence="5">The sequence shown here is derived from an EMBL/GenBank/DDBJ whole genome shotgun (WGS) entry which is preliminary data.</text>
</comment>
<reference evidence="5" key="1">
    <citation type="submission" date="2019-04" db="EMBL/GenBank/DDBJ databases">
        <title>Evolution of Biomass-Degrading Anaerobic Consortia Revealed by Metagenomics.</title>
        <authorList>
            <person name="Peng X."/>
        </authorList>
    </citation>
    <scope>NUCLEOTIDE SEQUENCE</scope>
    <source>
        <strain evidence="5">SIG140</strain>
    </source>
</reference>
<name>A0A9D5S6E0_XYLRU</name>
<evidence type="ECO:0000256" key="3">
    <source>
        <dbReference type="ARBA" id="ARBA00023125"/>
    </source>
</evidence>
<keyword evidence="5" id="KW-0255">Endonuclease</keyword>
<keyword evidence="2" id="KW-0680">Restriction system</keyword>
<dbReference type="PANTHER" id="PTHR30408">
    <property type="entry name" value="TYPE-1 RESTRICTION ENZYME ECOKI SPECIFICITY PROTEIN"/>
    <property type="match status" value="1"/>
</dbReference>
<dbReference type="GO" id="GO:0003677">
    <property type="term" value="F:DNA binding"/>
    <property type="evidence" value="ECO:0007669"/>
    <property type="project" value="UniProtKB-KW"/>
</dbReference>
<organism evidence="5 6">
    <name type="scientific">Xylanibacter ruminicola</name>
    <name type="common">Prevotella ruminicola</name>
    <dbReference type="NCBI Taxonomy" id="839"/>
    <lineage>
        <taxon>Bacteria</taxon>
        <taxon>Pseudomonadati</taxon>
        <taxon>Bacteroidota</taxon>
        <taxon>Bacteroidia</taxon>
        <taxon>Bacteroidales</taxon>
        <taxon>Prevotellaceae</taxon>
        <taxon>Xylanibacter</taxon>
    </lineage>
</organism>
<dbReference type="Proteomes" id="UP000806522">
    <property type="component" value="Unassembled WGS sequence"/>
</dbReference>
<dbReference type="GO" id="GO:0009307">
    <property type="term" value="P:DNA restriction-modification system"/>
    <property type="evidence" value="ECO:0007669"/>
    <property type="project" value="UniProtKB-KW"/>
</dbReference>
<dbReference type="InterPro" id="IPR000055">
    <property type="entry name" value="Restrct_endonuc_typeI_TRD"/>
</dbReference>
<evidence type="ECO:0000256" key="2">
    <source>
        <dbReference type="ARBA" id="ARBA00022747"/>
    </source>
</evidence>
<dbReference type="Gene3D" id="3.90.220.20">
    <property type="entry name" value="DNA methylase specificity domains"/>
    <property type="match status" value="2"/>
</dbReference>
<sequence>MTGQAYRLKDICSIKSGKRIPLGMDFTTEITNYPYIRARDIKGGKIQTDDLIYIDEIVFNKIKKYIIKSGDIAITIVGASVGDVAYAQEEIDGFNLTENAVRLTEFNSIVDGKYLFYVLNQEQYHEYMQTVAGGAAQPKLGIYKVERIKVFLPPLNIQKEIASVLTAYDNLIENNNKRIRLLEQMAENLYKEWFVRFRFPGHEKVEFDNGLPKGWVIDRIGNVCETLGGGTPSTSKAEYWNGNIKWVTPTDITSKNSLPLLNVEGRITEEGLKKSSAKLLPPYTILMTSRASIGFFGVAPFEVCTNQGFISIIPQKENLRMYMLYTLKLKKDEIIANANGSTFLEISKGRFRKMKMVVPIDSILDLFENKTRVIFDEILKIEQQSENLARQRDLLLPRLMSGKLEVNV</sequence>
<evidence type="ECO:0000313" key="5">
    <source>
        <dbReference type="EMBL" id="MBE6269658.1"/>
    </source>
</evidence>
<dbReference type="GO" id="GO:0004519">
    <property type="term" value="F:endonuclease activity"/>
    <property type="evidence" value="ECO:0007669"/>
    <property type="project" value="UniProtKB-KW"/>
</dbReference>
<dbReference type="Gene3D" id="1.10.287.1120">
    <property type="entry name" value="Bipartite methylase S protein"/>
    <property type="match status" value="1"/>
</dbReference>
<comment type="similarity">
    <text evidence="1">Belongs to the type-I restriction system S methylase family.</text>
</comment>
<proteinExistence type="inferred from homology"/>
<accession>A0A9D5S6E0</accession>
<protein>
    <submittedName>
        <fullName evidence="5">Restriction endonuclease subunit S</fullName>
    </submittedName>
</protein>
<evidence type="ECO:0000256" key="1">
    <source>
        <dbReference type="ARBA" id="ARBA00010923"/>
    </source>
</evidence>
<evidence type="ECO:0000313" key="6">
    <source>
        <dbReference type="Proteomes" id="UP000806522"/>
    </source>
</evidence>
<keyword evidence="5" id="KW-0378">Hydrolase</keyword>
<dbReference type="CDD" id="cd17256">
    <property type="entry name" value="RMtype1_S_EcoJA65PI-TRD1-CR1_like"/>
    <property type="match status" value="1"/>
</dbReference>
<dbReference type="EMBL" id="SUYC01000001">
    <property type="protein sequence ID" value="MBE6269658.1"/>
    <property type="molecule type" value="Genomic_DNA"/>
</dbReference>
<evidence type="ECO:0000259" key="4">
    <source>
        <dbReference type="Pfam" id="PF01420"/>
    </source>
</evidence>
<dbReference type="CDD" id="cd17273">
    <property type="entry name" value="RMtype1_S_EcoJA69PI-TRD1-CR1_like"/>
    <property type="match status" value="1"/>
</dbReference>
<dbReference type="PANTHER" id="PTHR30408:SF12">
    <property type="entry name" value="TYPE I RESTRICTION ENZYME MJAVIII SPECIFICITY SUBUNIT"/>
    <property type="match status" value="1"/>
</dbReference>
<feature type="domain" description="Type I restriction modification DNA specificity" evidence="4">
    <location>
        <begin position="212"/>
        <end position="362"/>
    </location>
</feature>
<dbReference type="AlphaFoldDB" id="A0A9D5S6E0"/>
<feature type="domain" description="Type I restriction modification DNA specificity" evidence="4">
    <location>
        <begin position="6"/>
        <end position="184"/>
    </location>
</feature>